<feature type="compositionally biased region" description="Acidic residues" evidence="1">
    <location>
        <begin position="199"/>
        <end position="211"/>
    </location>
</feature>
<feature type="compositionally biased region" description="Low complexity" evidence="1">
    <location>
        <begin position="263"/>
        <end position="273"/>
    </location>
</feature>
<dbReference type="WBParaSite" id="maker-uti_cns_0013229-snap-gene-0.1-mRNA-1">
    <property type="protein sequence ID" value="maker-uti_cns_0013229-snap-gene-0.1-mRNA-1"/>
    <property type="gene ID" value="maker-uti_cns_0013229-snap-gene-0.1"/>
</dbReference>
<feature type="compositionally biased region" description="Low complexity" evidence="1">
    <location>
        <begin position="302"/>
        <end position="314"/>
    </location>
</feature>
<keyword evidence="2" id="KW-1185">Reference proteome</keyword>
<feature type="compositionally biased region" description="Low complexity" evidence="1">
    <location>
        <begin position="176"/>
        <end position="191"/>
    </location>
</feature>
<evidence type="ECO:0000313" key="2">
    <source>
        <dbReference type="Proteomes" id="UP000095280"/>
    </source>
</evidence>
<feature type="compositionally biased region" description="Low complexity" evidence="1">
    <location>
        <begin position="621"/>
        <end position="646"/>
    </location>
</feature>
<evidence type="ECO:0000256" key="1">
    <source>
        <dbReference type="SAM" id="MobiDB-lite"/>
    </source>
</evidence>
<proteinExistence type="predicted"/>
<feature type="compositionally biased region" description="Low complexity" evidence="1">
    <location>
        <begin position="483"/>
        <end position="494"/>
    </location>
</feature>
<feature type="compositionally biased region" description="Low complexity" evidence="1">
    <location>
        <begin position="835"/>
        <end position="849"/>
    </location>
</feature>
<evidence type="ECO:0000313" key="3">
    <source>
        <dbReference type="WBParaSite" id="maker-uti_cns_0013229-snap-gene-0.1-mRNA-1"/>
    </source>
</evidence>
<reference evidence="3" key="1">
    <citation type="submission" date="2016-11" db="UniProtKB">
        <authorList>
            <consortium name="WormBaseParasite"/>
        </authorList>
    </citation>
    <scope>IDENTIFICATION</scope>
</reference>
<feature type="region of interest" description="Disordered" evidence="1">
    <location>
        <begin position="669"/>
        <end position="689"/>
    </location>
</feature>
<feature type="compositionally biased region" description="Polar residues" evidence="1">
    <location>
        <begin position="228"/>
        <end position="257"/>
    </location>
</feature>
<feature type="compositionally biased region" description="Polar residues" evidence="1">
    <location>
        <begin position="802"/>
        <end position="812"/>
    </location>
</feature>
<name>A0A1I8IIP2_9PLAT</name>
<feature type="region of interest" description="Disordered" evidence="1">
    <location>
        <begin position="745"/>
        <end position="852"/>
    </location>
</feature>
<feature type="region of interest" description="Disordered" evidence="1">
    <location>
        <begin position="35"/>
        <end position="315"/>
    </location>
</feature>
<protein>
    <submittedName>
        <fullName evidence="3">Rhoa gtpase effector dia/diaphanous</fullName>
    </submittedName>
</protein>
<dbReference type="Proteomes" id="UP000095280">
    <property type="component" value="Unplaced"/>
</dbReference>
<dbReference type="AlphaFoldDB" id="A0A1I8IIP2"/>
<sequence>SDEASLASLSFLKYKEYWQEYIQCPPICSEVDKAPSRLQSSGAISHRFESQPQSQHRQQSYVSPLYHQLHDEESRCPTPSLDPYARFESPVSESIRSFSPTPDRKSPSPASTNEQPNDEDASSTQSPDVIYESQGPSLSYEYIQRHYPPQVLQRGPRPLAVMANSPPLTYPGPDYDSSAADSAADSASSDSMTPIEPPPDYDDTDEADATDETSRKSTTESLERSVANFATFQLLHQRQSPDQAQLRNDSNMGTNYQLPRPDSLASSSYTASSGGTGEAEPVAPFDEDAELQNWSPTPADSPQPVSHQSPPQSSLLNRHDQAVVPIPNNVSANHLEIVDSDIHTESNGPMPSNHVGLEQQLFELNHCDNINNKANNVTTSGYSLSRLRWQGAVDKICSQLNARCCNCICTCGNGSGGNVNDDNYCGYCCNCVCPDCLQLEEAQRQNPYLQRAAARCQSPSRLAPASWTLRHLRLPYGSNGGSQQQQKHQYQLQQEHNKTEPIDDGSSSDLDSLEAELFPGTIGCQASSTSLWCRTPILPQLRSQSWCQKHDPQACLVDPGDPLGQFAECNCGMPTSQPPQASSLVLALQQTPTPPPQPPTVRVFFDTQWDDARETAILDDSLTATPTGSTTSTSSSTSRPALPSGSTGISNEWNNLIAGPFQSLSASMRHLAESATKREEKKGRQSQAESLNQFELANNRHGSLGSDKSSSIPCSNLCDNEKSFENSGENTGRRKESLLDCASVTDDAHRNDDSEKDQLSETSALEKFQEGFELTKKDNYREEDINKRGSSMDEIERDDAQENTADTPQLQRQQDDGPLLRKQLTSVLENDRATIDSPIPSSIPSRTSPAKLRAPAGTFASLVRAHFPIGDEATKREASTSVTSSKT</sequence>
<feature type="compositionally biased region" description="Basic and acidic residues" evidence="1">
    <location>
        <begin position="767"/>
        <end position="791"/>
    </location>
</feature>
<feature type="compositionally biased region" description="Basic and acidic residues" evidence="1">
    <location>
        <begin position="212"/>
        <end position="223"/>
    </location>
</feature>
<feature type="compositionally biased region" description="Polar residues" evidence="1">
    <location>
        <begin position="91"/>
        <end position="100"/>
    </location>
</feature>
<feature type="compositionally biased region" description="Basic and acidic residues" evidence="1">
    <location>
        <begin position="746"/>
        <end position="759"/>
    </location>
</feature>
<feature type="compositionally biased region" description="Polar residues" evidence="1">
    <location>
        <begin position="50"/>
        <end position="62"/>
    </location>
</feature>
<feature type="region of interest" description="Disordered" evidence="1">
    <location>
        <begin position="617"/>
        <end position="648"/>
    </location>
</feature>
<feature type="region of interest" description="Disordered" evidence="1">
    <location>
        <begin position="478"/>
        <end position="511"/>
    </location>
</feature>
<feature type="compositionally biased region" description="Basic and acidic residues" evidence="1">
    <location>
        <begin position="670"/>
        <end position="683"/>
    </location>
</feature>
<organism evidence="2 3">
    <name type="scientific">Macrostomum lignano</name>
    <dbReference type="NCBI Taxonomy" id="282301"/>
    <lineage>
        <taxon>Eukaryota</taxon>
        <taxon>Metazoa</taxon>
        <taxon>Spiralia</taxon>
        <taxon>Lophotrochozoa</taxon>
        <taxon>Platyhelminthes</taxon>
        <taxon>Rhabditophora</taxon>
        <taxon>Macrostomorpha</taxon>
        <taxon>Macrostomida</taxon>
        <taxon>Macrostomidae</taxon>
        <taxon>Macrostomum</taxon>
    </lineage>
</organism>
<accession>A0A1I8IIP2</accession>